<dbReference type="Pfam" id="PF00067">
    <property type="entry name" value="p450"/>
    <property type="match status" value="1"/>
</dbReference>
<dbReference type="InterPro" id="IPR036396">
    <property type="entry name" value="Cyt_P450_sf"/>
</dbReference>
<accession>M5FTF3</accession>
<feature type="binding site" description="axial binding residue" evidence="9">
    <location>
        <position position="351"/>
    </location>
    <ligand>
        <name>heme</name>
        <dbReference type="ChEBI" id="CHEBI:30413"/>
    </ligand>
    <ligandPart>
        <name>Fe</name>
        <dbReference type="ChEBI" id="CHEBI:18248"/>
    </ligandPart>
</feature>
<dbReference type="InterPro" id="IPR002401">
    <property type="entry name" value="Cyt_P450_E_grp-I"/>
</dbReference>
<dbReference type="Gene3D" id="1.10.630.10">
    <property type="entry name" value="Cytochrome P450"/>
    <property type="match status" value="1"/>
</dbReference>
<proteinExistence type="inferred from homology"/>
<dbReference type="EMBL" id="JH795872">
    <property type="protein sequence ID" value="EJT98659.1"/>
    <property type="molecule type" value="Genomic_DNA"/>
</dbReference>
<evidence type="ECO:0000256" key="2">
    <source>
        <dbReference type="ARBA" id="ARBA00005179"/>
    </source>
</evidence>
<dbReference type="GO" id="GO:0020037">
    <property type="term" value="F:heme binding"/>
    <property type="evidence" value="ECO:0007669"/>
    <property type="project" value="InterPro"/>
</dbReference>
<gene>
    <name evidence="11" type="ORF">DACRYDRAFT_110564</name>
</gene>
<dbReference type="PRINTS" id="PR00385">
    <property type="entry name" value="P450"/>
</dbReference>
<dbReference type="PRINTS" id="PR00463">
    <property type="entry name" value="EP450I"/>
</dbReference>
<dbReference type="HOGENOM" id="CLU_001570_25_0_1"/>
<dbReference type="PROSITE" id="PS00086">
    <property type="entry name" value="CYTOCHROME_P450"/>
    <property type="match status" value="1"/>
</dbReference>
<comment type="pathway">
    <text evidence="2">Secondary metabolite biosynthesis.</text>
</comment>
<evidence type="ECO:0000256" key="10">
    <source>
        <dbReference type="RuleBase" id="RU000461"/>
    </source>
</evidence>
<evidence type="ECO:0000256" key="1">
    <source>
        <dbReference type="ARBA" id="ARBA00001971"/>
    </source>
</evidence>
<evidence type="ECO:0000256" key="4">
    <source>
        <dbReference type="ARBA" id="ARBA00022617"/>
    </source>
</evidence>
<keyword evidence="5 9" id="KW-0479">Metal-binding</keyword>
<dbReference type="AlphaFoldDB" id="M5FTF3"/>
<evidence type="ECO:0000256" key="8">
    <source>
        <dbReference type="ARBA" id="ARBA00023033"/>
    </source>
</evidence>
<dbReference type="GO" id="GO:0016705">
    <property type="term" value="F:oxidoreductase activity, acting on paired donors, with incorporation or reduction of molecular oxygen"/>
    <property type="evidence" value="ECO:0007669"/>
    <property type="project" value="InterPro"/>
</dbReference>
<protein>
    <submittedName>
        <fullName evidence="11">Cytochrome P450</fullName>
    </submittedName>
</protein>
<keyword evidence="8 10" id="KW-0503">Monooxygenase</keyword>
<dbReference type="OMA" id="PRITHAW"/>
<comment type="cofactor">
    <cofactor evidence="1 9">
        <name>heme</name>
        <dbReference type="ChEBI" id="CHEBI:30413"/>
    </cofactor>
</comment>
<evidence type="ECO:0000256" key="9">
    <source>
        <dbReference type="PIRSR" id="PIRSR602401-1"/>
    </source>
</evidence>
<evidence type="ECO:0000256" key="7">
    <source>
        <dbReference type="ARBA" id="ARBA00023004"/>
    </source>
</evidence>
<dbReference type="InterPro" id="IPR001128">
    <property type="entry name" value="Cyt_P450"/>
</dbReference>
<keyword evidence="4 9" id="KW-0349">Heme</keyword>
<keyword evidence="7 9" id="KW-0408">Iron</keyword>
<dbReference type="OrthoDB" id="1470350at2759"/>
<dbReference type="PANTHER" id="PTHR24305:SF166">
    <property type="entry name" value="CYTOCHROME P450 12A4, MITOCHONDRIAL-RELATED"/>
    <property type="match status" value="1"/>
</dbReference>
<dbReference type="InterPro" id="IPR017972">
    <property type="entry name" value="Cyt_P450_CS"/>
</dbReference>
<evidence type="ECO:0000256" key="6">
    <source>
        <dbReference type="ARBA" id="ARBA00023002"/>
    </source>
</evidence>
<keyword evidence="12" id="KW-1185">Reference proteome</keyword>
<dbReference type="RefSeq" id="XP_040625557.1">
    <property type="nucleotide sequence ID" value="XM_040769080.1"/>
</dbReference>
<dbReference type="STRING" id="1858805.M5FTF3"/>
<sequence>MGNKAPWDKFQETVDALAPLGPNVFATKQNEWPRHRKVVSPAFNGLLYQAVTTETIATYYDCLATQKWEKEREFIMSDVPAITSKFALYLVAKCGFGIHLTWNEEVGERVDGKSLPECFDVTSRSVVFLSLLPRWMIRSPIPAMRRLYEASNILEKIVQDIIDKRRAEGLGDEKQAKDIFSMLLSANDLEKGSAGALSDRELVSNVFFLLLAGHETTGKALAATLGELACNPHHQQRAYEEVMSVLPDGRDPSYTDIDRLPFVQACFMEGLRMFPSVPNTMRGPIEDTVLQNKQGGITPFRVPKGTPVTLDFFGLSYNERVYPEPDTYKPERWLDPKTEPLSTFSYGPRVCIGKRFAMVESTCLLALLLLACIMGENVESVVGFGHKRFALSFTRRNATTR</sequence>
<organism evidence="11 12">
    <name type="scientific">Dacryopinax primogenitus (strain DJM 731)</name>
    <name type="common">Brown rot fungus</name>
    <dbReference type="NCBI Taxonomy" id="1858805"/>
    <lineage>
        <taxon>Eukaryota</taxon>
        <taxon>Fungi</taxon>
        <taxon>Dikarya</taxon>
        <taxon>Basidiomycota</taxon>
        <taxon>Agaricomycotina</taxon>
        <taxon>Dacrymycetes</taxon>
        <taxon>Dacrymycetales</taxon>
        <taxon>Dacrymycetaceae</taxon>
        <taxon>Dacryopinax</taxon>
    </lineage>
</organism>
<dbReference type="GO" id="GO:0004497">
    <property type="term" value="F:monooxygenase activity"/>
    <property type="evidence" value="ECO:0007669"/>
    <property type="project" value="UniProtKB-KW"/>
</dbReference>
<dbReference type="SUPFAM" id="SSF48264">
    <property type="entry name" value="Cytochrome P450"/>
    <property type="match status" value="1"/>
</dbReference>
<dbReference type="GO" id="GO:0005506">
    <property type="term" value="F:iron ion binding"/>
    <property type="evidence" value="ECO:0007669"/>
    <property type="project" value="InterPro"/>
</dbReference>
<evidence type="ECO:0000256" key="5">
    <source>
        <dbReference type="ARBA" id="ARBA00022723"/>
    </source>
</evidence>
<comment type="similarity">
    <text evidence="3 10">Belongs to the cytochrome P450 family.</text>
</comment>
<reference evidence="11 12" key="1">
    <citation type="journal article" date="2012" name="Science">
        <title>The Paleozoic origin of enzymatic lignin decomposition reconstructed from 31 fungal genomes.</title>
        <authorList>
            <person name="Floudas D."/>
            <person name="Binder M."/>
            <person name="Riley R."/>
            <person name="Barry K."/>
            <person name="Blanchette R.A."/>
            <person name="Henrissat B."/>
            <person name="Martinez A.T."/>
            <person name="Otillar R."/>
            <person name="Spatafora J.W."/>
            <person name="Yadav J.S."/>
            <person name="Aerts A."/>
            <person name="Benoit I."/>
            <person name="Boyd A."/>
            <person name="Carlson A."/>
            <person name="Copeland A."/>
            <person name="Coutinho P.M."/>
            <person name="de Vries R.P."/>
            <person name="Ferreira P."/>
            <person name="Findley K."/>
            <person name="Foster B."/>
            <person name="Gaskell J."/>
            <person name="Glotzer D."/>
            <person name="Gorecki P."/>
            <person name="Heitman J."/>
            <person name="Hesse C."/>
            <person name="Hori C."/>
            <person name="Igarashi K."/>
            <person name="Jurgens J.A."/>
            <person name="Kallen N."/>
            <person name="Kersten P."/>
            <person name="Kohler A."/>
            <person name="Kuees U."/>
            <person name="Kumar T.K.A."/>
            <person name="Kuo A."/>
            <person name="LaButti K."/>
            <person name="Larrondo L.F."/>
            <person name="Lindquist E."/>
            <person name="Ling A."/>
            <person name="Lombard V."/>
            <person name="Lucas S."/>
            <person name="Lundell T."/>
            <person name="Martin R."/>
            <person name="McLaughlin D.J."/>
            <person name="Morgenstern I."/>
            <person name="Morin E."/>
            <person name="Murat C."/>
            <person name="Nagy L.G."/>
            <person name="Nolan M."/>
            <person name="Ohm R.A."/>
            <person name="Patyshakuliyeva A."/>
            <person name="Rokas A."/>
            <person name="Ruiz-Duenas F.J."/>
            <person name="Sabat G."/>
            <person name="Salamov A."/>
            <person name="Samejima M."/>
            <person name="Schmutz J."/>
            <person name="Slot J.C."/>
            <person name="St John F."/>
            <person name="Stenlid J."/>
            <person name="Sun H."/>
            <person name="Sun S."/>
            <person name="Syed K."/>
            <person name="Tsang A."/>
            <person name="Wiebenga A."/>
            <person name="Young D."/>
            <person name="Pisabarro A."/>
            <person name="Eastwood D.C."/>
            <person name="Martin F."/>
            <person name="Cullen D."/>
            <person name="Grigoriev I.V."/>
            <person name="Hibbett D.S."/>
        </authorList>
    </citation>
    <scope>NUCLEOTIDE SEQUENCE [LARGE SCALE GENOMIC DNA]</scope>
    <source>
        <strain evidence="11 12">DJM-731 SS1</strain>
    </source>
</reference>
<dbReference type="PANTHER" id="PTHR24305">
    <property type="entry name" value="CYTOCHROME P450"/>
    <property type="match status" value="1"/>
</dbReference>
<dbReference type="Proteomes" id="UP000030653">
    <property type="component" value="Unassembled WGS sequence"/>
</dbReference>
<name>M5FTF3_DACPD</name>
<evidence type="ECO:0000313" key="12">
    <source>
        <dbReference type="Proteomes" id="UP000030653"/>
    </source>
</evidence>
<keyword evidence="6 10" id="KW-0560">Oxidoreductase</keyword>
<evidence type="ECO:0000313" key="11">
    <source>
        <dbReference type="EMBL" id="EJT98659.1"/>
    </source>
</evidence>
<dbReference type="GeneID" id="63684142"/>
<evidence type="ECO:0000256" key="3">
    <source>
        <dbReference type="ARBA" id="ARBA00010617"/>
    </source>
</evidence>
<dbReference type="InterPro" id="IPR050121">
    <property type="entry name" value="Cytochrome_P450_monoxygenase"/>
</dbReference>